<dbReference type="InterPro" id="IPR013563">
    <property type="entry name" value="Oligopep_ABC_C"/>
</dbReference>
<proteinExistence type="inferred from homology"/>
<evidence type="ECO:0000313" key="12">
    <source>
        <dbReference type="Proteomes" id="UP000214746"/>
    </source>
</evidence>
<dbReference type="EMBL" id="NHRJ02000005">
    <property type="protein sequence ID" value="PZE20739.1"/>
    <property type="molecule type" value="Genomic_DNA"/>
</dbReference>
<dbReference type="SMART" id="SM00382">
    <property type="entry name" value="AAA"/>
    <property type="match status" value="1"/>
</dbReference>
<dbReference type="Pfam" id="PF08352">
    <property type="entry name" value="oligo_HPY"/>
    <property type="match status" value="1"/>
</dbReference>
<keyword evidence="4" id="KW-1003">Cell membrane</keyword>
<evidence type="ECO:0000256" key="8">
    <source>
        <dbReference type="ARBA" id="ARBA00022967"/>
    </source>
</evidence>
<dbReference type="RefSeq" id="WP_089200111.1">
    <property type="nucleotide sequence ID" value="NZ_NHRJ02000005.1"/>
</dbReference>
<evidence type="ECO:0000256" key="9">
    <source>
        <dbReference type="ARBA" id="ARBA00023136"/>
    </source>
</evidence>
<sequence>MQAEPVLHISGLTITAVDSGHRASPKLVDSVSLSVCPGEMLGIVGESGSGKSITASAVLGLLPNGLTITAGDIFLNGVNLQHLSHKERRRVRGRQIGYVFQNYQESFTPFRKIGKQLVETVQAHEHLTSAKARSIALDYLERVNLPAERVFTSYPCQLSGGQLQRAALASALMLKPSLIIADEPTTALDVLTGKQVLDLLAELQQQTNCAVLLISHDLAHVLKRTHHIAVMYAGRLIEAAPTGHMRSAARHPYTQMLLHSRPALSDDEPPERLGVVAGEPGMLPQHGCPFAPRCPHRFALCDQTPELKSEAHAVACHLPLIERRDDDAAVARDQPYLQVVHQ</sequence>
<keyword evidence="12" id="KW-1185">Reference proteome</keyword>
<dbReference type="InterPro" id="IPR050388">
    <property type="entry name" value="ABC_Ni/Peptide_Import"/>
</dbReference>
<dbReference type="AlphaFoldDB" id="A0A2W1N810"/>
<evidence type="ECO:0000256" key="3">
    <source>
        <dbReference type="ARBA" id="ARBA00022448"/>
    </source>
</evidence>
<dbReference type="PROSITE" id="PS50893">
    <property type="entry name" value="ABC_TRANSPORTER_2"/>
    <property type="match status" value="1"/>
</dbReference>
<organism evidence="11 12">
    <name type="scientific">Paenibacillus xerothermodurans</name>
    <dbReference type="NCBI Taxonomy" id="1977292"/>
    <lineage>
        <taxon>Bacteria</taxon>
        <taxon>Bacillati</taxon>
        <taxon>Bacillota</taxon>
        <taxon>Bacilli</taxon>
        <taxon>Bacillales</taxon>
        <taxon>Paenibacillaceae</taxon>
        <taxon>Paenibacillus</taxon>
    </lineage>
</organism>
<accession>A0A2W1N810</accession>
<dbReference type="PANTHER" id="PTHR43297">
    <property type="entry name" value="OLIGOPEPTIDE TRANSPORT ATP-BINDING PROTEIN APPD"/>
    <property type="match status" value="1"/>
</dbReference>
<dbReference type="OrthoDB" id="9802264at2"/>
<gene>
    <name evidence="11" type="ORF">CBW46_011265</name>
</gene>
<keyword evidence="9" id="KW-0472">Membrane</keyword>
<dbReference type="PROSITE" id="PS00211">
    <property type="entry name" value="ABC_TRANSPORTER_1"/>
    <property type="match status" value="1"/>
</dbReference>
<comment type="similarity">
    <text evidence="2">Belongs to the ABC transporter superfamily.</text>
</comment>
<dbReference type="InterPro" id="IPR003593">
    <property type="entry name" value="AAA+_ATPase"/>
</dbReference>
<evidence type="ECO:0000256" key="6">
    <source>
        <dbReference type="ARBA" id="ARBA00022741"/>
    </source>
</evidence>
<dbReference type="Proteomes" id="UP000214746">
    <property type="component" value="Unassembled WGS sequence"/>
</dbReference>
<evidence type="ECO:0000313" key="11">
    <source>
        <dbReference type="EMBL" id="PZE20739.1"/>
    </source>
</evidence>
<dbReference type="InterPro" id="IPR027417">
    <property type="entry name" value="P-loop_NTPase"/>
</dbReference>
<protein>
    <submittedName>
        <fullName evidence="11">ABC transporter ATP-binding protein</fullName>
    </submittedName>
</protein>
<dbReference type="InterPro" id="IPR003439">
    <property type="entry name" value="ABC_transporter-like_ATP-bd"/>
</dbReference>
<reference evidence="11" key="1">
    <citation type="submission" date="2018-06" db="EMBL/GenBank/DDBJ databases">
        <title>Paenibacillus xerothermodurans sp. nov. an extremely dry heat resistant spore forming bacterium isolated from the soil of Cape Canaveral, Florida.</title>
        <authorList>
            <person name="Seuylemezian A."/>
            <person name="Kaur N."/>
            <person name="Patil P."/>
            <person name="Patil P."/>
            <person name="Mayilraj S."/>
            <person name="Vaishampayan P."/>
        </authorList>
    </citation>
    <scope>NUCLEOTIDE SEQUENCE [LARGE SCALE GENOMIC DNA]</scope>
    <source>
        <strain evidence="11">ATCC 27380</strain>
    </source>
</reference>
<dbReference type="Gene3D" id="3.40.50.300">
    <property type="entry name" value="P-loop containing nucleotide triphosphate hydrolases"/>
    <property type="match status" value="1"/>
</dbReference>
<evidence type="ECO:0000256" key="7">
    <source>
        <dbReference type="ARBA" id="ARBA00022840"/>
    </source>
</evidence>
<dbReference type="GO" id="GO:0015833">
    <property type="term" value="P:peptide transport"/>
    <property type="evidence" value="ECO:0007669"/>
    <property type="project" value="InterPro"/>
</dbReference>
<evidence type="ECO:0000256" key="4">
    <source>
        <dbReference type="ARBA" id="ARBA00022475"/>
    </source>
</evidence>
<dbReference type="CDD" id="cd03257">
    <property type="entry name" value="ABC_NikE_OppD_transporters"/>
    <property type="match status" value="1"/>
</dbReference>
<dbReference type="GO" id="GO:0005524">
    <property type="term" value="F:ATP binding"/>
    <property type="evidence" value="ECO:0007669"/>
    <property type="project" value="UniProtKB-KW"/>
</dbReference>
<keyword evidence="8" id="KW-1278">Translocase</keyword>
<dbReference type="GO" id="GO:0005886">
    <property type="term" value="C:plasma membrane"/>
    <property type="evidence" value="ECO:0007669"/>
    <property type="project" value="UniProtKB-SubCell"/>
</dbReference>
<dbReference type="SUPFAM" id="SSF52540">
    <property type="entry name" value="P-loop containing nucleoside triphosphate hydrolases"/>
    <property type="match status" value="1"/>
</dbReference>
<comment type="caution">
    <text evidence="11">The sequence shown here is derived from an EMBL/GenBank/DDBJ whole genome shotgun (WGS) entry which is preliminary data.</text>
</comment>
<evidence type="ECO:0000256" key="2">
    <source>
        <dbReference type="ARBA" id="ARBA00005417"/>
    </source>
</evidence>
<feature type="domain" description="ABC transporter" evidence="10">
    <location>
        <begin position="7"/>
        <end position="258"/>
    </location>
</feature>
<keyword evidence="6" id="KW-0547">Nucleotide-binding</keyword>
<keyword evidence="5" id="KW-0997">Cell inner membrane</keyword>
<dbReference type="InterPro" id="IPR017871">
    <property type="entry name" value="ABC_transporter-like_CS"/>
</dbReference>
<keyword evidence="3" id="KW-0813">Transport</keyword>
<dbReference type="Pfam" id="PF00005">
    <property type="entry name" value="ABC_tran"/>
    <property type="match status" value="1"/>
</dbReference>
<name>A0A2W1N810_PAEXE</name>
<evidence type="ECO:0000256" key="1">
    <source>
        <dbReference type="ARBA" id="ARBA00004202"/>
    </source>
</evidence>
<dbReference type="GO" id="GO:0016887">
    <property type="term" value="F:ATP hydrolysis activity"/>
    <property type="evidence" value="ECO:0007669"/>
    <property type="project" value="InterPro"/>
</dbReference>
<evidence type="ECO:0000259" key="10">
    <source>
        <dbReference type="PROSITE" id="PS50893"/>
    </source>
</evidence>
<evidence type="ECO:0000256" key="5">
    <source>
        <dbReference type="ARBA" id="ARBA00022519"/>
    </source>
</evidence>
<dbReference type="PANTHER" id="PTHR43297:SF14">
    <property type="entry name" value="ATPASE AAA-TYPE CORE DOMAIN-CONTAINING PROTEIN"/>
    <property type="match status" value="1"/>
</dbReference>
<dbReference type="NCBIfam" id="TIGR01727">
    <property type="entry name" value="oligo_HPY"/>
    <property type="match status" value="1"/>
</dbReference>
<comment type="subcellular location">
    <subcellularLocation>
        <location evidence="1">Cell membrane</location>
        <topology evidence="1">Peripheral membrane protein</topology>
    </subcellularLocation>
</comment>
<keyword evidence="7 11" id="KW-0067">ATP-binding</keyword>